<protein>
    <submittedName>
        <fullName evidence="2">SPFH domain-containing protein</fullName>
    </submittedName>
</protein>
<feature type="domain" description="Band 7" evidence="1">
    <location>
        <begin position="2"/>
        <end position="165"/>
    </location>
</feature>
<gene>
    <name evidence="2" type="ORF">PS467_00210</name>
</gene>
<evidence type="ECO:0000313" key="2">
    <source>
        <dbReference type="EMBL" id="WNE93874.1"/>
    </source>
</evidence>
<dbReference type="SUPFAM" id="SSF117892">
    <property type="entry name" value="Band 7/SPFH domain"/>
    <property type="match status" value="1"/>
</dbReference>
<dbReference type="PANTHER" id="PTHR43327:SF10">
    <property type="entry name" value="STOMATIN-LIKE PROTEIN 2, MITOCHONDRIAL"/>
    <property type="match status" value="1"/>
</dbReference>
<dbReference type="RefSeq" id="WP_311033366.1">
    <property type="nucleotide sequence ID" value="NZ_CP117522.1"/>
</dbReference>
<proteinExistence type="predicted"/>
<organism evidence="2 3">
    <name type="scientific">Streptomyces luomodiensis</name>
    <dbReference type="NCBI Taxonomy" id="3026192"/>
    <lineage>
        <taxon>Bacteria</taxon>
        <taxon>Bacillati</taxon>
        <taxon>Actinomycetota</taxon>
        <taxon>Actinomycetes</taxon>
        <taxon>Kitasatosporales</taxon>
        <taxon>Streptomycetaceae</taxon>
        <taxon>Streptomyces</taxon>
    </lineage>
</organism>
<dbReference type="Gene3D" id="3.30.479.30">
    <property type="entry name" value="Band 7 domain"/>
    <property type="match status" value="1"/>
</dbReference>
<keyword evidence="3" id="KW-1185">Reference proteome</keyword>
<reference evidence="2 3" key="1">
    <citation type="submission" date="2023-02" db="EMBL/GenBank/DDBJ databases">
        <title>Streptomyces sp. SCA4-21 with antifungal activity against Fusarium oxysporum f. sp. cubense, Streptomyces sp. SCA2-17 with antifungal activity against Fusarium oxysporum f. sp. cubense.</title>
        <authorList>
            <person name="Qi D."/>
        </authorList>
    </citation>
    <scope>NUCLEOTIDE SEQUENCE [LARGE SCALE GENOMIC DNA]</scope>
    <source>
        <strain evidence="2 3">SCA4-21</strain>
    </source>
</reference>
<dbReference type="SMART" id="SM00244">
    <property type="entry name" value="PHB"/>
    <property type="match status" value="1"/>
</dbReference>
<dbReference type="InterPro" id="IPR036013">
    <property type="entry name" value="Band_7/SPFH_dom_sf"/>
</dbReference>
<evidence type="ECO:0000259" key="1">
    <source>
        <dbReference type="SMART" id="SM00244"/>
    </source>
</evidence>
<evidence type="ECO:0000313" key="3">
    <source>
        <dbReference type="Proteomes" id="UP001305606"/>
    </source>
</evidence>
<accession>A0ABY9UMW0</accession>
<name>A0ABY9UMW0_9ACTN</name>
<sequence>MQVIPEASAAVVELFGKYDRTIYPGLRWLTPFMHTVRNRIDLRGQTVPFPLRLVSTKDGQEVPVQVTVQYHITDPQAATYAVASYIHALEQRMLFELINSIALLEATHTRTQMRELSAQIENDLRAAVKPWGITVDWFGTLPGTESDSKDAPRVLVSSLVMGDQVVADTYSRGNNHYSNEGSGSQYHVDRSNHVVAGSSHSGAGEQVTLNNAVLDTTALVQWAQLVRQVAPTLGAPPEQEQEIIQDAEVLEGEASVTSTEPGRLRALYDRIQGSLSAVTSLTAGLTLLIQQGEQAAHAVLGN</sequence>
<dbReference type="InterPro" id="IPR001107">
    <property type="entry name" value="Band_7"/>
</dbReference>
<dbReference type="Pfam" id="PF01145">
    <property type="entry name" value="Band_7"/>
    <property type="match status" value="1"/>
</dbReference>
<dbReference type="InterPro" id="IPR050710">
    <property type="entry name" value="Band7/mec-2_domain"/>
</dbReference>
<dbReference type="Proteomes" id="UP001305606">
    <property type="component" value="Chromosome"/>
</dbReference>
<dbReference type="EMBL" id="CP117522">
    <property type="protein sequence ID" value="WNE93874.1"/>
    <property type="molecule type" value="Genomic_DNA"/>
</dbReference>
<dbReference type="PANTHER" id="PTHR43327">
    <property type="entry name" value="STOMATIN-LIKE PROTEIN 2, MITOCHONDRIAL"/>
    <property type="match status" value="1"/>
</dbReference>